<feature type="compositionally biased region" description="Polar residues" evidence="1">
    <location>
        <begin position="211"/>
        <end position="223"/>
    </location>
</feature>
<feature type="compositionally biased region" description="Low complexity" evidence="1">
    <location>
        <begin position="174"/>
        <end position="188"/>
    </location>
</feature>
<evidence type="ECO:0000313" key="3">
    <source>
        <dbReference type="Proteomes" id="UP000803844"/>
    </source>
</evidence>
<proteinExistence type="predicted"/>
<dbReference type="OrthoDB" id="5195806at2759"/>
<gene>
    <name evidence="2" type="ORF">M406DRAFT_321394</name>
</gene>
<reference evidence="2" key="1">
    <citation type="journal article" date="2020" name="Phytopathology">
        <title>Genome sequence of the chestnut blight fungus Cryphonectria parasitica EP155: A fundamental resource for an archetypical invasive plant pathogen.</title>
        <authorList>
            <person name="Crouch J.A."/>
            <person name="Dawe A."/>
            <person name="Aerts A."/>
            <person name="Barry K."/>
            <person name="Churchill A.C.L."/>
            <person name="Grimwood J."/>
            <person name="Hillman B."/>
            <person name="Milgroom M.G."/>
            <person name="Pangilinan J."/>
            <person name="Smith M."/>
            <person name="Salamov A."/>
            <person name="Schmutz J."/>
            <person name="Yadav J."/>
            <person name="Grigoriev I.V."/>
            <person name="Nuss D."/>
        </authorList>
    </citation>
    <scope>NUCLEOTIDE SEQUENCE</scope>
    <source>
        <strain evidence="2">EP155</strain>
    </source>
</reference>
<feature type="region of interest" description="Disordered" evidence="1">
    <location>
        <begin position="66"/>
        <end position="223"/>
    </location>
</feature>
<organism evidence="2 3">
    <name type="scientific">Cryphonectria parasitica (strain ATCC 38755 / EP155)</name>
    <dbReference type="NCBI Taxonomy" id="660469"/>
    <lineage>
        <taxon>Eukaryota</taxon>
        <taxon>Fungi</taxon>
        <taxon>Dikarya</taxon>
        <taxon>Ascomycota</taxon>
        <taxon>Pezizomycotina</taxon>
        <taxon>Sordariomycetes</taxon>
        <taxon>Sordariomycetidae</taxon>
        <taxon>Diaporthales</taxon>
        <taxon>Cryphonectriaceae</taxon>
        <taxon>Cryphonectria-Endothia species complex</taxon>
        <taxon>Cryphonectria</taxon>
    </lineage>
</organism>
<name>A0A9P5CQW3_CRYP1</name>
<dbReference type="EMBL" id="MU032346">
    <property type="protein sequence ID" value="KAF3766892.1"/>
    <property type="molecule type" value="Genomic_DNA"/>
</dbReference>
<dbReference type="GeneID" id="63836629"/>
<comment type="caution">
    <text evidence="2">The sequence shown here is derived from an EMBL/GenBank/DDBJ whole genome shotgun (WGS) entry which is preliminary data.</text>
</comment>
<evidence type="ECO:0000313" key="2">
    <source>
        <dbReference type="EMBL" id="KAF3766892.1"/>
    </source>
</evidence>
<keyword evidence="3" id="KW-1185">Reference proteome</keyword>
<dbReference type="AlphaFoldDB" id="A0A9P5CQW3"/>
<feature type="compositionally biased region" description="Low complexity" evidence="1">
    <location>
        <begin position="114"/>
        <end position="127"/>
    </location>
</feature>
<accession>A0A9P5CQW3</accession>
<protein>
    <submittedName>
        <fullName evidence="2">Uncharacterized protein</fullName>
    </submittedName>
</protein>
<sequence>MPRKLDSDTRANFKIYEDEAHAQRRAFCLHCNKDACADNIQRMKNHLLRCESYIKGGEPGIYHMLVDGLPGPVPGPGTEPMQQQQQQQQQPEDVSTQAAGGQGGYHNYAMPDISHSPAMGGSSSSHQHGPHARTSSGVMSMAAMTEPSVPPAPSPTLPGSSGLGMPPPSPIPPAAAATTTTTTSTNPSDLMAPPRPAQATKATPAAPGTGSLAQPNPKAAQNSLDKVRHAMGRSTRRMESLEAVLKTQVQDGMHNAATHVRAAIRDEKDRLFKLSQTLVRAELRLREAPLGGPL</sequence>
<evidence type="ECO:0000256" key="1">
    <source>
        <dbReference type="SAM" id="MobiDB-lite"/>
    </source>
</evidence>
<dbReference type="RefSeq" id="XP_040777853.1">
    <property type="nucleotide sequence ID" value="XM_040919500.1"/>
</dbReference>
<dbReference type="Proteomes" id="UP000803844">
    <property type="component" value="Unassembled WGS sequence"/>
</dbReference>
<feature type="compositionally biased region" description="Low complexity" evidence="1">
    <location>
        <begin position="197"/>
        <end position="209"/>
    </location>
</feature>